<dbReference type="RefSeq" id="WP_112231891.1">
    <property type="nucleotide sequence ID" value="NZ_QLTT01000014.1"/>
</dbReference>
<evidence type="ECO:0000313" key="1">
    <source>
        <dbReference type="EMBL" id="RAS59464.1"/>
    </source>
</evidence>
<evidence type="ECO:0000313" key="2">
    <source>
        <dbReference type="Proteomes" id="UP000248714"/>
    </source>
</evidence>
<reference evidence="1 2" key="1">
    <citation type="submission" date="2018-06" db="EMBL/GenBank/DDBJ databases">
        <title>Genomic Encyclopedia of Type Strains, Phase IV (KMG-IV): sequencing the most valuable type-strain genomes for metagenomic binning, comparative biology and taxonomic classification.</title>
        <authorList>
            <person name="Goeker M."/>
        </authorList>
    </citation>
    <scope>NUCLEOTIDE SEQUENCE [LARGE SCALE GENOMIC DNA]</scope>
    <source>
        <strain evidence="1 2">DSM 45479</strain>
    </source>
</reference>
<keyword evidence="2" id="KW-1185">Reference proteome</keyword>
<comment type="caution">
    <text evidence="1">The sequence shown here is derived from an EMBL/GenBank/DDBJ whole genome shotgun (WGS) entry which is preliminary data.</text>
</comment>
<protein>
    <submittedName>
        <fullName evidence="1">Uncharacterized protein</fullName>
    </submittedName>
</protein>
<proteinExistence type="predicted"/>
<dbReference type="EMBL" id="QLTT01000014">
    <property type="protein sequence ID" value="RAS59464.1"/>
    <property type="molecule type" value="Genomic_DNA"/>
</dbReference>
<organism evidence="1 2">
    <name type="scientific">Lentzea atacamensis</name>
    <dbReference type="NCBI Taxonomy" id="531938"/>
    <lineage>
        <taxon>Bacteria</taxon>
        <taxon>Bacillati</taxon>
        <taxon>Actinomycetota</taxon>
        <taxon>Actinomycetes</taxon>
        <taxon>Pseudonocardiales</taxon>
        <taxon>Pseudonocardiaceae</taxon>
        <taxon>Lentzea</taxon>
    </lineage>
</organism>
<accession>A0ABX9DYF8</accession>
<gene>
    <name evidence="1" type="ORF">C8D87_11476</name>
</gene>
<sequence>MTRKSANTRSVWVHTNIEAPYRFTIKDLSYVPSPDGVAFSAELVHPTLGVVGLIFNEGRGGATTFDTYDRSRFDARELEKFLAASVQDGQPMATGFSGIEALLDGIVSEAEYDDAVDTMRRERQGLIRSFEADNSRVYRGAPIAFTRPLVTRADREQAAAELADSEDRLAENAHWQLFNGLTWVPLLDRPVLTAEETAKQLAEIHASSEDLPGGGNQYVARKRLNDTWHVWGNTMSGTFTLVSDARMAYHGAWCRCERRRPGYTANFQRWDDNALVTSGVVHAAADCRLLLSID</sequence>
<dbReference type="Proteomes" id="UP000248714">
    <property type="component" value="Unassembled WGS sequence"/>
</dbReference>
<name>A0ABX9DYF8_9PSEU</name>